<dbReference type="Proteomes" id="UP001620645">
    <property type="component" value="Unassembled WGS sequence"/>
</dbReference>
<sequence length="140" mass="15926">MAYFPHIRMKANDCPMLTFVTSNYSTSFISESFARKANLLGNIDRSNCRSIGGGQLLGWVDDVQVRIDELNLQSVRRLGVMPDNHLVKFCPKKFDMLLGLDLLQGLGLSMDYGNLAITRKGKMTKWLTKEEIQIEMEDSY</sequence>
<gene>
    <name evidence="4" type="ORF">niasHS_008059</name>
    <name evidence="2" type="ORF">niasHS_008266</name>
    <name evidence="3" type="ORF">niasHS_008957</name>
    <name evidence="1" type="ORF">niasHS_015620</name>
</gene>
<comment type="caution">
    <text evidence="3">The sequence shown here is derived from an EMBL/GenBank/DDBJ whole genome shotgun (WGS) entry which is preliminary data.</text>
</comment>
<evidence type="ECO:0000313" key="1">
    <source>
        <dbReference type="EMBL" id="KAL3069885.1"/>
    </source>
</evidence>
<organism evidence="3 5">
    <name type="scientific">Heterodera schachtii</name>
    <name type="common">Sugarbeet cyst nematode worm</name>
    <name type="synonym">Tylenchus schachtii</name>
    <dbReference type="NCBI Taxonomy" id="97005"/>
    <lineage>
        <taxon>Eukaryota</taxon>
        <taxon>Metazoa</taxon>
        <taxon>Ecdysozoa</taxon>
        <taxon>Nematoda</taxon>
        <taxon>Chromadorea</taxon>
        <taxon>Rhabditida</taxon>
        <taxon>Tylenchina</taxon>
        <taxon>Tylenchomorpha</taxon>
        <taxon>Tylenchoidea</taxon>
        <taxon>Heteroderidae</taxon>
        <taxon>Heteroderinae</taxon>
        <taxon>Heterodera</taxon>
    </lineage>
</organism>
<evidence type="ECO:0000313" key="2">
    <source>
        <dbReference type="EMBL" id="KAL3083612.1"/>
    </source>
</evidence>
<keyword evidence="5" id="KW-1185">Reference proteome</keyword>
<reference evidence="3 5" key="1">
    <citation type="submission" date="2024-10" db="EMBL/GenBank/DDBJ databases">
        <authorList>
            <person name="Kim D."/>
        </authorList>
    </citation>
    <scope>NUCLEOTIDE SEQUENCE [LARGE SCALE GENOMIC DNA]</scope>
    <source>
        <strain evidence="3">Taebaek</strain>
    </source>
</reference>
<name>A0ABD2J5H3_HETSC</name>
<evidence type="ECO:0000313" key="5">
    <source>
        <dbReference type="Proteomes" id="UP001620645"/>
    </source>
</evidence>
<evidence type="ECO:0000313" key="3">
    <source>
        <dbReference type="EMBL" id="KAL3085915.1"/>
    </source>
</evidence>
<dbReference type="AlphaFoldDB" id="A0ABD2J5H3"/>
<dbReference type="EMBL" id="JBICCN010000422">
    <property type="protein sequence ID" value="KAL3069885.1"/>
    <property type="molecule type" value="Genomic_DNA"/>
</dbReference>
<dbReference type="EMBL" id="JBICCN010000219">
    <property type="protein sequence ID" value="KAL3085915.1"/>
    <property type="molecule type" value="Genomic_DNA"/>
</dbReference>
<dbReference type="InterPro" id="IPR021109">
    <property type="entry name" value="Peptidase_aspartic_dom_sf"/>
</dbReference>
<dbReference type="EMBL" id="JBICCN010000181">
    <property type="protein sequence ID" value="KAL3087359.1"/>
    <property type="molecule type" value="Genomic_DNA"/>
</dbReference>
<accession>A0ABD2J5H3</accession>
<dbReference type="Gene3D" id="2.40.70.10">
    <property type="entry name" value="Acid Proteases"/>
    <property type="match status" value="1"/>
</dbReference>
<dbReference type="EMBL" id="JBICCN010000252">
    <property type="protein sequence ID" value="KAL3083612.1"/>
    <property type="molecule type" value="Genomic_DNA"/>
</dbReference>
<proteinExistence type="predicted"/>
<evidence type="ECO:0000313" key="4">
    <source>
        <dbReference type="EMBL" id="KAL3087359.1"/>
    </source>
</evidence>
<protein>
    <submittedName>
        <fullName evidence="3">Uncharacterized protein</fullName>
    </submittedName>
</protein>